<keyword evidence="1" id="KW-1133">Transmembrane helix</keyword>
<dbReference type="VEuPathDB" id="VectorBase:GPAI019196"/>
<dbReference type="Proteomes" id="UP000092445">
    <property type="component" value="Unassembled WGS sequence"/>
</dbReference>
<reference evidence="2" key="2">
    <citation type="submission" date="2020-05" db="UniProtKB">
        <authorList>
            <consortium name="EnsemblMetazoa"/>
        </authorList>
    </citation>
    <scope>IDENTIFICATION</scope>
    <source>
        <strain evidence="2">IAEA</strain>
    </source>
</reference>
<keyword evidence="3" id="KW-1185">Reference proteome</keyword>
<name>A0A1A9ZMF3_GLOPL</name>
<evidence type="ECO:0000313" key="2">
    <source>
        <dbReference type="EnsemblMetazoa" id="GPAI019196-PA"/>
    </source>
</evidence>
<keyword evidence="1" id="KW-0812">Transmembrane</keyword>
<keyword evidence="1" id="KW-0472">Membrane</keyword>
<accession>A0A1A9ZMF3</accession>
<organism evidence="2 3">
    <name type="scientific">Glossina pallidipes</name>
    <name type="common">Tsetse fly</name>
    <dbReference type="NCBI Taxonomy" id="7398"/>
    <lineage>
        <taxon>Eukaryota</taxon>
        <taxon>Metazoa</taxon>
        <taxon>Ecdysozoa</taxon>
        <taxon>Arthropoda</taxon>
        <taxon>Hexapoda</taxon>
        <taxon>Insecta</taxon>
        <taxon>Pterygota</taxon>
        <taxon>Neoptera</taxon>
        <taxon>Endopterygota</taxon>
        <taxon>Diptera</taxon>
        <taxon>Brachycera</taxon>
        <taxon>Muscomorpha</taxon>
        <taxon>Hippoboscoidea</taxon>
        <taxon>Glossinidae</taxon>
        <taxon>Glossina</taxon>
    </lineage>
</organism>
<protein>
    <submittedName>
        <fullName evidence="2">Uncharacterized protein</fullName>
    </submittedName>
</protein>
<evidence type="ECO:0000256" key="1">
    <source>
        <dbReference type="SAM" id="Phobius"/>
    </source>
</evidence>
<evidence type="ECO:0000313" key="3">
    <source>
        <dbReference type="Proteomes" id="UP000092445"/>
    </source>
</evidence>
<sequence>MKLRNLKNTYTNITKPTKPWLARDPWWVDNDQPSAKVKYECSVVTDSALMKTTKAMTIDNYNPIVQIANAFSATLARWCNGAMLLMLLLLLPVFISWICYKRRINAKKVYELLEPNVTFAGDKTTDDPAGVEEALQEATYPRKKKSNSPWIRNTGLLSEHGGILRTTSSYGGRRCCVCDSSVLEEDPGDLGATAAMGGGLRRSVAINCPAVGVTAAGSIMMSRFPDGIQK</sequence>
<reference evidence="3" key="1">
    <citation type="submission" date="2014-03" db="EMBL/GenBank/DDBJ databases">
        <authorList>
            <person name="Aksoy S."/>
            <person name="Warren W."/>
            <person name="Wilson R.K."/>
        </authorList>
    </citation>
    <scope>NUCLEOTIDE SEQUENCE [LARGE SCALE GENOMIC DNA]</scope>
    <source>
        <strain evidence="3">IAEA</strain>
    </source>
</reference>
<feature type="transmembrane region" description="Helical" evidence="1">
    <location>
        <begin position="81"/>
        <end position="100"/>
    </location>
</feature>
<dbReference type="AlphaFoldDB" id="A0A1A9ZMF3"/>
<dbReference type="EnsemblMetazoa" id="GPAI019196-RA">
    <property type="protein sequence ID" value="GPAI019196-PA"/>
    <property type="gene ID" value="GPAI019196"/>
</dbReference>
<proteinExistence type="predicted"/>